<keyword evidence="4" id="KW-0472">Membrane</keyword>
<organism evidence="6 7">
    <name type="scientific">Chironomus riparius</name>
    <dbReference type="NCBI Taxonomy" id="315576"/>
    <lineage>
        <taxon>Eukaryota</taxon>
        <taxon>Metazoa</taxon>
        <taxon>Ecdysozoa</taxon>
        <taxon>Arthropoda</taxon>
        <taxon>Hexapoda</taxon>
        <taxon>Insecta</taxon>
        <taxon>Pterygota</taxon>
        <taxon>Neoptera</taxon>
        <taxon>Endopterygota</taxon>
        <taxon>Diptera</taxon>
        <taxon>Nematocera</taxon>
        <taxon>Chironomoidea</taxon>
        <taxon>Chironomidae</taxon>
        <taxon>Chironominae</taxon>
        <taxon>Chironomus</taxon>
    </lineage>
</organism>
<protein>
    <submittedName>
        <fullName evidence="6">Uncharacterized protein</fullName>
    </submittedName>
</protein>
<dbReference type="InterPro" id="IPR050541">
    <property type="entry name" value="LRR_TM_domain-containing"/>
</dbReference>
<reference evidence="6" key="2">
    <citation type="submission" date="2022-10" db="EMBL/GenBank/DDBJ databases">
        <authorList>
            <consortium name="ENA_rothamsted_submissions"/>
            <consortium name="culmorum"/>
            <person name="King R."/>
        </authorList>
    </citation>
    <scope>NUCLEOTIDE SEQUENCE</scope>
</reference>
<dbReference type="PANTHER" id="PTHR24369:SF210">
    <property type="entry name" value="CHAOPTIN-RELATED"/>
    <property type="match status" value="1"/>
</dbReference>
<dbReference type="SUPFAM" id="SSF52058">
    <property type="entry name" value="L domain-like"/>
    <property type="match status" value="1"/>
</dbReference>
<evidence type="ECO:0000256" key="4">
    <source>
        <dbReference type="SAM" id="Phobius"/>
    </source>
</evidence>
<dbReference type="Pfam" id="PF13855">
    <property type="entry name" value="LRR_8"/>
    <property type="match status" value="4"/>
</dbReference>
<evidence type="ECO:0000256" key="2">
    <source>
        <dbReference type="ARBA" id="ARBA00022729"/>
    </source>
</evidence>
<dbReference type="InterPro" id="IPR001611">
    <property type="entry name" value="Leu-rich_rpt"/>
</dbReference>
<reference evidence="6" key="1">
    <citation type="submission" date="2022-01" db="EMBL/GenBank/DDBJ databases">
        <authorList>
            <person name="King R."/>
        </authorList>
    </citation>
    <scope>NUCLEOTIDE SEQUENCE</scope>
</reference>
<dbReference type="AlphaFoldDB" id="A0A9N9RY26"/>
<dbReference type="PANTHER" id="PTHR24369">
    <property type="entry name" value="ANTIGEN BSP, PUTATIVE-RELATED"/>
    <property type="match status" value="1"/>
</dbReference>
<dbReference type="GO" id="GO:0005886">
    <property type="term" value="C:plasma membrane"/>
    <property type="evidence" value="ECO:0007669"/>
    <property type="project" value="TreeGrafter"/>
</dbReference>
<gene>
    <name evidence="6" type="ORF">CHIRRI_LOCUS7870</name>
</gene>
<evidence type="ECO:0000256" key="5">
    <source>
        <dbReference type="SAM" id="SignalP"/>
    </source>
</evidence>
<dbReference type="EMBL" id="OU895878">
    <property type="protein sequence ID" value="CAG9804993.1"/>
    <property type="molecule type" value="Genomic_DNA"/>
</dbReference>
<keyword evidence="4" id="KW-0812">Transmembrane</keyword>
<evidence type="ECO:0000256" key="1">
    <source>
        <dbReference type="ARBA" id="ARBA00022614"/>
    </source>
</evidence>
<feature type="signal peptide" evidence="5">
    <location>
        <begin position="1"/>
        <end position="22"/>
    </location>
</feature>
<feature type="transmembrane region" description="Helical" evidence="4">
    <location>
        <begin position="438"/>
        <end position="461"/>
    </location>
</feature>
<keyword evidence="2 5" id="KW-0732">Signal</keyword>
<name>A0A9N9RY26_9DIPT</name>
<dbReference type="PRINTS" id="PR00019">
    <property type="entry name" value="LEURICHRPT"/>
</dbReference>
<dbReference type="SMART" id="SM00369">
    <property type="entry name" value="LRR_TYP"/>
    <property type="match status" value="9"/>
</dbReference>
<dbReference type="OrthoDB" id="72369at2759"/>
<sequence>MKSEAFLVFVFFFSVGLIYGEAAETKELENVICKKCNCNADKNIIDCSKKGLKKMFSYDDWAALNETNDSYEELLMDHNNLESIDVQFPPLKFPLKRIILSHNKINKIAKSAFGNLTYLEELDLSYNEMTAQTLKPDIFKGKYSADEYEPIVTLKILRLGNNLLHYLDDDLFEHTQHIQELYLDNNPIQVIHPNIMSAFSDIPQLQVLDLSRNELTDLPSAVFQPVKALRVLNLEGNLFHKIPRTALKYAQNLRELSFDDNPIDDLNDVNAFPSLAKLEKLNLTHIGSLRSIGEGAFGGFPKLTELHLSNNHHLSFIHPDAFQFPEQDDDNRTQWAPVKKLFLNNNNLTTLESNSFITWDDMNEIHIHDNPWLCDCNLNYVLKHLMPIINKTTPHLIEHIQCAEPSVYAGHKLMDFKASDFEFRCMDKYNAHPERDSALLVALFLGIILGMPLTCACILIYQRLFRPKQGAAKYSRAFYKRADMQDDMHI</sequence>
<dbReference type="Proteomes" id="UP001153620">
    <property type="component" value="Chromosome 2"/>
</dbReference>
<keyword evidence="1" id="KW-0433">Leucine-rich repeat</keyword>
<evidence type="ECO:0000313" key="7">
    <source>
        <dbReference type="Proteomes" id="UP001153620"/>
    </source>
</evidence>
<dbReference type="InterPro" id="IPR032675">
    <property type="entry name" value="LRR_dom_sf"/>
</dbReference>
<evidence type="ECO:0000313" key="6">
    <source>
        <dbReference type="EMBL" id="CAG9804993.1"/>
    </source>
</evidence>
<keyword evidence="7" id="KW-1185">Reference proteome</keyword>
<dbReference type="InterPro" id="IPR003591">
    <property type="entry name" value="Leu-rich_rpt_typical-subtyp"/>
</dbReference>
<proteinExistence type="predicted"/>
<keyword evidence="4" id="KW-1133">Transmembrane helix</keyword>
<evidence type="ECO:0000256" key="3">
    <source>
        <dbReference type="ARBA" id="ARBA00022737"/>
    </source>
</evidence>
<keyword evidence="3" id="KW-0677">Repeat</keyword>
<accession>A0A9N9RY26</accession>
<feature type="chain" id="PRO_5040510052" evidence="5">
    <location>
        <begin position="23"/>
        <end position="490"/>
    </location>
</feature>
<dbReference type="Gene3D" id="3.80.10.10">
    <property type="entry name" value="Ribonuclease Inhibitor"/>
    <property type="match status" value="4"/>
</dbReference>